<name>A0AAV3Q683_LITER</name>
<accession>A0AAV3Q683</accession>
<proteinExistence type="predicted"/>
<dbReference type="Proteomes" id="UP001454036">
    <property type="component" value="Unassembled WGS sequence"/>
</dbReference>
<comment type="caution">
    <text evidence="2">The sequence shown here is derived from an EMBL/GenBank/DDBJ whole genome shotgun (WGS) entry which is preliminary data.</text>
</comment>
<evidence type="ECO:0000313" key="3">
    <source>
        <dbReference type="Proteomes" id="UP001454036"/>
    </source>
</evidence>
<dbReference type="EMBL" id="BAABME010003352">
    <property type="protein sequence ID" value="GAA0158451.1"/>
    <property type="molecule type" value="Genomic_DNA"/>
</dbReference>
<reference evidence="2 3" key="1">
    <citation type="submission" date="2024-01" db="EMBL/GenBank/DDBJ databases">
        <title>The complete chloroplast genome sequence of Lithospermum erythrorhizon: insights into the phylogenetic relationship among Boraginaceae species and the maternal lineages of purple gromwells.</title>
        <authorList>
            <person name="Okada T."/>
            <person name="Watanabe K."/>
        </authorList>
    </citation>
    <scope>NUCLEOTIDE SEQUENCE [LARGE SCALE GENOMIC DNA]</scope>
</reference>
<evidence type="ECO:0000256" key="1">
    <source>
        <dbReference type="SAM" id="MobiDB-lite"/>
    </source>
</evidence>
<dbReference type="AlphaFoldDB" id="A0AAV3Q683"/>
<feature type="compositionally biased region" description="Basic and acidic residues" evidence="1">
    <location>
        <begin position="75"/>
        <end position="105"/>
    </location>
</feature>
<gene>
    <name evidence="2" type="ORF">LIER_15470</name>
</gene>
<sequence>MPFTARLNAVHIPMGFILPQFTIDNKIAYMAFYRGLNYGKLKKAMVLETPITKDELTKMVNKHIDLENLQKKEGLSGDLREKLSRRDNKGQSKKPIWDKLRDRGQNFRKMPYSPS</sequence>
<feature type="region of interest" description="Disordered" evidence="1">
    <location>
        <begin position="75"/>
        <end position="115"/>
    </location>
</feature>
<evidence type="ECO:0000313" key="2">
    <source>
        <dbReference type="EMBL" id="GAA0158451.1"/>
    </source>
</evidence>
<keyword evidence="3" id="KW-1185">Reference proteome</keyword>
<organism evidence="2 3">
    <name type="scientific">Lithospermum erythrorhizon</name>
    <name type="common">Purple gromwell</name>
    <name type="synonym">Lithospermum officinale var. erythrorhizon</name>
    <dbReference type="NCBI Taxonomy" id="34254"/>
    <lineage>
        <taxon>Eukaryota</taxon>
        <taxon>Viridiplantae</taxon>
        <taxon>Streptophyta</taxon>
        <taxon>Embryophyta</taxon>
        <taxon>Tracheophyta</taxon>
        <taxon>Spermatophyta</taxon>
        <taxon>Magnoliopsida</taxon>
        <taxon>eudicotyledons</taxon>
        <taxon>Gunneridae</taxon>
        <taxon>Pentapetalae</taxon>
        <taxon>asterids</taxon>
        <taxon>lamiids</taxon>
        <taxon>Boraginales</taxon>
        <taxon>Boraginaceae</taxon>
        <taxon>Boraginoideae</taxon>
        <taxon>Lithospermeae</taxon>
        <taxon>Lithospermum</taxon>
    </lineage>
</organism>
<protein>
    <submittedName>
        <fullName evidence="2">Uncharacterized protein</fullName>
    </submittedName>
</protein>